<evidence type="ECO:0000313" key="5">
    <source>
        <dbReference type="Proteomes" id="UP000199052"/>
    </source>
</evidence>
<evidence type="ECO:0000313" key="4">
    <source>
        <dbReference type="EMBL" id="SFG74824.1"/>
    </source>
</evidence>
<organism evidence="4 5">
    <name type="scientific">Actinopolymorpha cephalotaxi</name>
    <dbReference type="NCBI Taxonomy" id="504797"/>
    <lineage>
        <taxon>Bacteria</taxon>
        <taxon>Bacillati</taxon>
        <taxon>Actinomycetota</taxon>
        <taxon>Actinomycetes</taxon>
        <taxon>Propionibacteriales</taxon>
        <taxon>Actinopolymorphaceae</taxon>
        <taxon>Actinopolymorpha</taxon>
    </lineage>
</organism>
<comment type="similarity">
    <text evidence="1">Belongs to the UPF0749 family.</text>
</comment>
<evidence type="ECO:0000313" key="6">
    <source>
        <dbReference type="Proteomes" id="UP000533017"/>
    </source>
</evidence>
<evidence type="ECO:0000256" key="2">
    <source>
        <dbReference type="SAM" id="MobiDB-lite"/>
    </source>
</evidence>
<gene>
    <name evidence="3" type="ORF">FHR37_005384</name>
    <name evidence="4" type="ORF">SAMN05421678_108116</name>
</gene>
<evidence type="ECO:0000313" key="3">
    <source>
        <dbReference type="EMBL" id="NYH86533.1"/>
    </source>
</evidence>
<reference evidence="3 6" key="2">
    <citation type="submission" date="2020-07" db="EMBL/GenBank/DDBJ databases">
        <title>Sequencing the genomes of 1000 actinobacteria strains.</title>
        <authorList>
            <person name="Klenk H.-P."/>
        </authorList>
    </citation>
    <scope>NUCLEOTIDE SEQUENCE [LARGE SCALE GENOMIC DNA]</scope>
    <source>
        <strain evidence="3 6">DSM 45117</strain>
    </source>
</reference>
<feature type="compositionally biased region" description="Polar residues" evidence="2">
    <location>
        <begin position="1"/>
        <end position="13"/>
    </location>
</feature>
<dbReference type="Proteomes" id="UP000199052">
    <property type="component" value="Unassembled WGS sequence"/>
</dbReference>
<dbReference type="RefSeq" id="WP_237768840.1">
    <property type="nucleotide sequence ID" value="NZ_FOOI01000008.1"/>
</dbReference>
<dbReference type="PANTHER" id="PTHR37313:SF4">
    <property type="entry name" value="CONSERVED MEMBRANE PROTEIN-RELATED"/>
    <property type="match status" value="1"/>
</dbReference>
<feature type="compositionally biased region" description="Low complexity" evidence="2">
    <location>
        <begin position="14"/>
        <end position="35"/>
    </location>
</feature>
<dbReference type="EMBL" id="FOOI01000008">
    <property type="protein sequence ID" value="SFG74824.1"/>
    <property type="molecule type" value="Genomic_DNA"/>
</dbReference>
<dbReference type="GO" id="GO:0005886">
    <property type="term" value="C:plasma membrane"/>
    <property type="evidence" value="ECO:0007669"/>
    <property type="project" value="TreeGrafter"/>
</dbReference>
<dbReference type="Gene3D" id="3.30.70.1880">
    <property type="entry name" value="Protein of unknown function DUF881"/>
    <property type="match status" value="1"/>
</dbReference>
<dbReference type="InterPro" id="IPR010273">
    <property type="entry name" value="DUF881"/>
</dbReference>
<dbReference type="Proteomes" id="UP000533017">
    <property type="component" value="Unassembled WGS sequence"/>
</dbReference>
<dbReference type="PANTHER" id="PTHR37313">
    <property type="entry name" value="UPF0749 PROTEIN RV1825"/>
    <property type="match status" value="1"/>
</dbReference>
<dbReference type="STRING" id="504797.SAMN05421678_108116"/>
<feature type="region of interest" description="Disordered" evidence="2">
    <location>
        <begin position="1"/>
        <end position="38"/>
    </location>
</feature>
<dbReference type="Pfam" id="PF05949">
    <property type="entry name" value="DUF881"/>
    <property type="match status" value="1"/>
</dbReference>
<keyword evidence="6" id="KW-1185">Reference proteome</keyword>
<evidence type="ECO:0000256" key="1">
    <source>
        <dbReference type="ARBA" id="ARBA00009108"/>
    </source>
</evidence>
<proteinExistence type="inferred from homology"/>
<name>A0A1I2UCG2_9ACTN</name>
<accession>A0A1I2UCG2</accession>
<dbReference type="AlphaFoldDB" id="A0A1I2UCG2"/>
<dbReference type="EMBL" id="JACBZA010000001">
    <property type="protein sequence ID" value="NYH86533.1"/>
    <property type="molecule type" value="Genomic_DNA"/>
</dbReference>
<protein>
    <submittedName>
        <fullName evidence="4">Uncharacterized conserved protein YlxW, UPF0749 family</fullName>
    </submittedName>
    <submittedName>
        <fullName evidence="3">Uncharacterized protein YlxW (UPF0749 family)</fullName>
    </submittedName>
</protein>
<reference evidence="4 5" key="1">
    <citation type="submission" date="2016-10" db="EMBL/GenBank/DDBJ databases">
        <authorList>
            <person name="de Groot N.N."/>
        </authorList>
    </citation>
    <scope>NUCLEOTIDE SEQUENCE [LARGE SCALE GENOMIC DNA]</scope>
    <source>
        <strain evidence="4 5">CPCC 202808</strain>
    </source>
</reference>
<sequence>MADQLPDSSTSRQGDATDTTDGAGATDGTGATNGTDTRRRPRWRLRWLRPARLLTALTFALAGFLGVTSAVSADGTDLRAERQTDLADLARSQLRTNQRLGDRVSKLRAEVDDLLARQLRSDRSGAAQKKVDRLAPVAGLTPLRGPGVTVVLDDAPPSARSNDTDPDALVVHQQDIQAVVNAMWAGGAEAMTIQGQRVISTSAIRCVGNSVVLHGVPYPPPYRIEAVGDVGGMIQAIGDSPAINTYLAYVTDPRYRLGWKLTRSTNLRMPAFDGPLNLDYAAERDVSGDAAAR</sequence>